<organism evidence="2 3">
    <name type="scientific">Trebonia kvetii</name>
    <dbReference type="NCBI Taxonomy" id="2480626"/>
    <lineage>
        <taxon>Bacteria</taxon>
        <taxon>Bacillati</taxon>
        <taxon>Actinomycetota</taxon>
        <taxon>Actinomycetes</taxon>
        <taxon>Streptosporangiales</taxon>
        <taxon>Treboniaceae</taxon>
        <taxon>Trebonia</taxon>
    </lineage>
</organism>
<feature type="region of interest" description="Disordered" evidence="1">
    <location>
        <begin position="52"/>
        <end position="75"/>
    </location>
</feature>
<protein>
    <submittedName>
        <fullName evidence="2">Uncharacterized protein</fullName>
    </submittedName>
</protein>
<gene>
    <name evidence="2" type="ORF">EAS64_40735</name>
</gene>
<evidence type="ECO:0000313" key="3">
    <source>
        <dbReference type="Proteomes" id="UP000460272"/>
    </source>
</evidence>
<comment type="caution">
    <text evidence="2">The sequence shown here is derived from an EMBL/GenBank/DDBJ whole genome shotgun (WGS) entry which is preliminary data.</text>
</comment>
<name>A0A6P2BNC5_9ACTN</name>
<dbReference type="EMBL" id="RPFW01000012">
    <property type="protein sequence ID" value="TVY99602.1"/>
    <property type="molecule type" value="Genomic_DNA"/>
</dbReference>
<keyword evidence="3" id="KW-1185">Reference proteome</keyword>
<sequence>MPASSHPQTAPWRIDFVSVLAEVPADWDREQVIEAAERALRGASSPGLQFLKDLTVQDAEPADGDDEDAEYGGEA</sequence>
<evidence type="ECO:0000313" key="2">
    <source>
        <dbReference type="EMBL" id="TVY99602.1"/>
    </source>
</evidence>
<proteinExistence type="predicted"/>
<evidence type="ECO:0000256" key="1">
    <source>
        <dbReference type="SAM" id="MobiDB-lite"/>
    </source>
</evidence>
<accession>A0A6P2BNC5</accession>
<feature type="compositionally biased region" description="Acidic residues" evidence="1">
    <location>
        <begin position="60"/>
        <end position="75"/>
    </location>
</feature>
<reference evidence="2 3" key="1">
    <citation type="submission" date="2018-11" db="EMBL/GenBank/DDBJ databases">
        <title>Trebonia kvetii gen.nov., sp.nov., a novel acidophilic actinobacterium, and proposal of the new actinobacterial family Treboniaceae fam. nov.</title>
        <authorList>
            <person name="Rapoport D."/>
            <person name="Sagova-Mareckova M."/>
            <person name="Sedlacek I."/>
            <person name="Provaznik J."/>
            <person name="Kralova S."/>
            <person name="Pavlinic D."/>
            <person name="Benes V."/>
            <person name="Kopecky J."/>
        </authorList>
    </citation>
    <scope>NUCLEOTIDE SEQUENCE [LARGE SCALE GENOMIC DNA]</scope>
    <source>
        <strain evidence="2 3">15Tr583</strain>
    </source>
</reference>
<dbReference type="Proteomes" id="UP000460272">
    <property type="component" value="Unassembled WGS sequence"/>
</dbReference>
<dbReference type="AlphaFoldDB" id="A0A6P2BNC5"/>